<feature type="domain" description="PBP" evidence="6">
    <location>
        <begin position="20"/>
        <end position="294"/>
    </location>
</feature>
<dbReference type="GO" id="GO:0042301">
    <property type="term" value="F:phosphate ion binding"/>
    <property type="evidence" value="ECO:0007669"/>
    <property type="project" value="InterPro"/>
</dbReference>
<dbReference type="Proteomes" id="UP000243002">
    <property type="component" value="Unassembled WGS sequence"/>
</dbReference>
<reference evidence="7 8" key="1">
    <citation type="journal article" date="2018" name="Environ. Microbiol.">
        <title>Ecological and genomic features of two widespread freshwater picocyanobacteria.</title>
        <authorList>
            <person name="Cabello-Yeves P.J."/>
            <person name="Picazo A."/>
            <person name="Camacho A."/>
            <person name="Callieri C."/>
            <person name="Rosselli R."/>
            <person name="Roda-Garcia J.J."/>
            <person name="Coutinho F.H."/>
            <person name="Rodriguez-Valera F."/>
        </authorList>
    </citation>
    <scope>NUCLEOTIDE SEQUENCE [LARGE SCALE GENOMIC DNA]</scope>
    <source>
        <strain evidence="7 8">Tous</strain>
    </source>
</reference>
<dbReference type="EMBL" id="PXXO01000001">
    <property type="protein sequence ID" value="PSJ07344.1"/>
    <property type="molecule type" value="Genomic_DNA"/>
</dbReference>
<sequence length="324" mass="33530">MTFLKRSFTTLVFAGLIGGAASQAAVRLAGAGATFPDAIYARWFSMLAKSGGPKVNYQGIGSGGGRKAFINETVAFGASDDPISEKDIKSVSRGVVQIPTVGGSIAVAYNKSGCSPKLTQKQVVSIFMGSINNWKQLGCADGKITVVHRSDGSGTTAAFTESLQSFSKEWTLGNGKSVNWKVGVGGKGNDGVAGTMNTTEGSIGYLNQAFVKGKLKAAAVQNKAGEFMLPTAAAGAKALADIKLDKNLAGGNPNPAAKGAYPIATLTYLLFYAKGNGAKAESLREMATFILSDKAQAIADDLGYVPLRDSIQVAAQKAVARIKE</sequence>
<dbReference type="PANTHER" id="PTHR42996:SF1">
    <property type="entry name" value="PHOSPHATE-BINDING PROTEIN PSTS"/>
    <property type="match status" value="1"/>
</dbReference>
<dbReference type="SUPFAM" id="SSF53850">
    <property type="entry name" value="Periplasmic binding protein-like II"/>
    <property type="match status" value="1"/>
</dbReference>
<comment type="similarity">
    <text evidence="1 4">Belongs to the PstS family.</text>
</comment>
<dbReference type="RefSeq" id="WP_106501530.1">
    <property type="nucleotide sequence ID" value="NZ_PXXO01000001.1"/>
</dbReference>
<evidence type="ECO:0000259" key="6">
    <source>
        <dbReference type="Pfam" id="PF12849"/>
    </source>
</evidence>
<dbReference type="InterPro" id="IPR005673">
    <property type="entry name" value="ABC_phos-bd_PstS"/>
</dbReference>
<keyword evidence="5" id="KW-0732">Signal</keyword>
<evidence type="ECO:0000256" key="4">
    <source>
        <dbReference type="PIRNR" id="PIRNR002756"/>
    </source>
</evidence>
<evidence type="ECO:0000256" key="5">
    <source>
        <dbReference type="SAM" id="SignalP"/>
    </source>
</evidence>
<dbReference type="NCBIfam" id="TIGR00975">
    <property type="entry name" value="3a0107s03"/>
    <property type="match status" value="1"/>
</dbReference>
<dbReference type="GO" id="GO:0043190">
    <property type="term" value="C:ATP-binding cassette (ABC) transporter complex"/>
    <property type="evidence" value="ECO:0007669"/>
    <property type="project" value="InterPro"/>
</dbReference>
<evidence type="ECO:0000313" key="7">
    <source>
        <dbReference type="EMBL" id="PSJ07344.1"/>
    </source>
</evidence>
<comment type="caution">
    <text evidence="7">The sequence shown here is derived from an EMBL/GenBank/DDBJ whole genome shotgun (WGS) entry which is preliminary data.</text>
</comment>
<gene>
    <name evidence="7" type="primary">pstS</name>
    <name evidence="7" type="ORF">C7K55_00985</name>
</gene>
<dbReference type="GO" id="GO:0035435">
    <property type="term" value="P:phosphate ion transmembrane transport"/>
    <property type="evidence" value="ECO:0007669"/>
    <property type="project" value="InterPro"/>
</dbReference>
<keyword evidence="3 4" id="KW-0592">Phosphate transport</keyword>
<dbReference type="Pfam" id="PF12849">
    <property type="entry name" value="PBP_like_2"/>
    <property type="match status" value="1"/>
</dbReference>
<keyword evidence="2 4" id="KW-0813">Transport</keyword>
<evidence type="ECO:0000256" key="3">
    <source>
        <dbReference type="ARBA" id="ARBA00022592"/>
    </source>
</evidence>
<keyword evidence="8" id="KW-1185">Reference proteome</keyword>
<dbReference type="OrthoDB" id="9790048at2"/>
<dbReference type="AlphaFoldDB" id="A0A2P7N1K7"/>
<dbReference type="InterPro" id="IPR050962">
    <property type="entry name" value="Phosphate-bind_PstS"/>
</dbReference>
<evidence type="ECO:0000313" key="8">
    <source>
        <dbReference type="Proteomes" id="UP000243002"/>
    </source>
</evidence>
<protein>
    <recommendedName>
        <fullName evidence="4">Phosphate-binding protein</fullName>
    </recommendedName>
</protein>
<dbReference type="Gene3D" id="3.40.190.10">
    <property type="entry name" value="Periplasmic binding protein-like II"/>
    <property type="match status" value="2"/>
</dbReference>
<feature type="chain" id="PRO_5015107154" description="Phosphate-binding protein" evidence="5">
    <location>
        <begin position="25"/>
        <end position="324"/>
    </location>
</feature>
<dbReference type="CDD" id="cd13565">
    <property type="entry name" value="PBP2_PstS"/>
    <property type="match status" value="1"/>
</dbReference>
<dbReference type="InterPro" id="IPR024370">
    <property type="entry name" value="PBP_domain"/>
</dbReference>
<organism evidence="7 8">
    <name type="scientific">Cyanobium usitatum str. Tous</name>
    <dbReference type="NCBI Taxonomy" id="2116684"/>
    <lineage>
        <taxon>Bacteria</taxon>
        <taxon>Bacillati</taxon>
        <taxon>Cyanobacteriota</taxon>
        <taxon>Cyanophyceae</taxon>
        <taxon>Synechococcales</taxon>
        <taxon>Prochlorococcaceae</taxon>
        <taxon>Cyanobium</taxon>
    </lineage>
</organism>
<evidence type="ECO:0000256" key="2">
    <source>
        <dbReference type="ARBA" id="ARBA00022448"/>
    </source>
</evidence>
<proteinExistence type="inferred from homology"/>
<name>A0A2P7N1K7_9CYAN</name>
<dbReference type="PIRSF" id="PIRSF002756">
    <property type="entry name" value="PstS"/>
    <property type="match status" value="1"/>
</dbReference>
<dbReference type="PANTHER" id="PTHR42996">
    <property type="entry name" value="PHOSPHATE-BINDING PROTEIN PSTS"/>
    <property type="match status" value="1"/>
</dbReference>
<accession>A0A2P7N1K7</accession>
<feature type="signal peptide" evidence="5">
    <location>
        <begin position="1"/>
        <end position="24"/>
    </location>
</feature>
<evidence type="ECO:0000256" key="1">
    <source>
        <dbReference type="ARBA" id="ARBA00008725"/>
    </source>
</evidence>